<sequence length="108" mass="12157">MKASTPQHKAKHNNIVKSIKTIQLPIMSGMEIPYVAPIRSLGNCLNTLDLLKSSKERLRTPAFDMSSYHVEPHGVSRLHAERDVYKESTDTPRMATQQTTVTIKLGNR</sequence>
<organism evidence="2 3">
    <name type="scientific">Nitrosopumilus ureiphilus</name>
    <dbReference type="NCBI Taxonomy" id="1470067"/>
    <lineage>
        <taxon>Archaea</taxon>
        <taxon>Nitrososphaerota</taxon>
        <taxon>Nitrososphaeria</taxon>
        <taxon>Nitrosopumilales</taxon>
        <taxon>Nitrosopumilaceae</taxon>
        <taxon>Nitrosopumilus</taxon>
    </lineage>
</organism>
<accession>A0A7D5RA89</accession>
<name>A0A7D5RA89_9ARCH</name>
<dbReference type="KEGG" id="nue:C5F50_01160"/>
<keyword evidence="3" id="KW-1185">Reference proteome</keyword>
<evidence type="ECO:0000256" key="1">
    <source>
        <dbReference type="SAM" id="MobiDB-lite"/>
    </source>
</evidence>
<feature type="region of interest" description="Disordered" evidence="1">
    <location>
        <begin position="86"/>
        <end position="108"/>
    </location>
</feature>
<dbReference type="EMBL" id="CP026995">
    <property type="protein sequence ID" value="QLH05842.1"/>
    <property type="molecule type" value="Genomic_DNA"/>
</dbReference>
<proteinExistence type="predicted"/>
<reference evidence="2 3" key="1">
    <citation type="submission" date="2018-02" db="EMBL/GenBank/DDBJ databases">
        <title>Complete genome of Nitrosopumilus ureaphilus PS0.</title>
        <authorList>
            <person name="Qin W."/>
            <person name="Zheng Y."/>
            <person name="Stahl D.A."/>
        </authorList>
    </citation>
    <scope>NUCLEOTIDE SEQUENCE [LARGE SCALE GENOMIC DNA]</scope>
    <source>
        <strain evidence="2 3">PS0</strain>
    </source>
</reference>
<dbReference type="AlphaFoldDB" id="A0A7D5RA89"/>
<dbReference type="Proteomes" id="UP000509478">
    <property type="component" value="Chromosome"/>
</dbReference>
<gene>
    <name evidence="2" type="ORF">C5F50_01160</name>
</gene>
<evidence type="ECO:0000313" key="2">
    <source>
        <dbReference type="EMBL" id="QLH05842.1"/>
    </source>
</evidence>
<protein>
    <submittedName>
        <fullName evidence="2">Uncharacterized protein</fullName>
    </submittedName>
</protein>
<evidence type="ECO:0000313" key="3">
    <source>
        <dbReference type="Proteomes" id="UP000509478"/>
    </source>
</evidence>